<dbReference type="Gene3D" id="2.40.128.680">
    <property type="match status" value="1"/>
</dbReference>
<reference evidence="1 2" key="1">
    <citation type="journal article" date="2009" name="Genome Res.">
        <title>Comparative genomics of protoploid Saccharomycetaceae.</title>
        <authorList>
            <consortium name="The Genolevures Consortium"/>
            <person name="Souciet J.-L."/>
            <person name="Dujon B."/>
            <person name="Gaillardin C."/>
            <person name="Johnston M."/>
            <person name="Baret P.V."/>
            <person name="Cliften P."/>
            <person name="Sherman D.J."/>
            <person name="Weissenbach J."/>
            <person name="Westhof E."/>
            <person name="Wincker P."/>
            <person name="Jubin C."/>
            <person name="Poulain J."/>
            <person name="Barbe V."/>
            <person name="Segurens B."/>
            <person name="Artiguenave F."/>
            <person name="Anthouard V."/>
            <person name="Vacherie B."/>
            <person name="Val M.-E."/>
            <person name="Fulton R.S."/>
            <person name="Minx P."/>
            <person name="Wilson R."/>
            <person name="Durrens P."/>
            <person name="Jean G."/>
            <person name="Marck C."/>
            <person name="Martin T."/>
            <person name="Nikolski M."/>
            <person name="Rolland T."/>
            <person name="Seret M.-L."/>
            <person name="Casaregola S."/>
            <person name="Despons L."/>
            <person name="Fairhead C."/>
            <person name="Fischer G."/>
            <person name="Lafontaine I."/>
            <person name="Leh V."/>
            <person name="Lemaire M."/>
            <person name="de Montigny J."/>
            <person name="Neuveglise C."/>
            <person name="Thierry A."/>
            <person name="Blanc-Lenfle I."/>
            <person name="Bleykasten C."/>
            <person name="Diffels J."/>
            <person name="Fritsch E."/>
            <person name="Frangeul L."/>
            <person name="Goeffon A."/>
            <person name="Jauniaux N."/>
            <person name="Kachouri-Lafond R."/>
            <person name="Payen C."/>
            <person name="Potier S."/>
            <person name="Pribylova L."/>
            <person name="Ozanne C."/>
            <person name="Richard G.-F."/>
            <person name="Sacerdot C."/>
            <person name="Straub M.-L."/>
            <person name="Talla E."/>
        </authorList>
    </citation>
    <scope>NUCLEOTIDE SEQUENCE [LARGE SCALE GENOMIC DNA]</scope>
    <source>
        <strain evidence="2">ATCC 56472 / CBS 6340 / NRRL Y-8284</strain>
    </source>
</reference>
<dbReference type="RefSeq" id="XP_002554360.1">
    <property type="nucleotide sequence ID" value="XM_002554314.1"/>
</dbReference>
<dbReference type="GO" id="GO:0006401">
    <property type="term" value="P:RNA catabolic process"/>
    <property type="evidence" value="ECO:0007669"/>
    <property type="project" value="InterPro"/>
</dbReference>
<gene>
    <name evidence="1" type="ordered locus">KLTH0F03432g</name>
</gene>
<dbReference type="HOGENOM" id="CLU_151428_0_0_1"/>
<dbReference type="AlphaFoldDB" id="C5DKC2"/>
<dbReference type="OMA" id="MEDCTIE"/>
<dbReference type="InterPro" id="IPR013924">
    <property type="entry name" value="RNase_H2_suC"/>
</dbReference>
<dbReference type="GeneID" id="8292552"/>
<dbReference type="Proteomes" id="UP000002036">
    <property type="component" value="Chromosome F"/>
</dbReference>
<dbReference type="Pfam" id="PF08615">
    <property type="entry name" value="RNase_H2_suC"/>
    <property type="match status" value="1"/>
</dbReference>
<sequence>MSANSVLLIDGTSESSKQYDMHLVPCRIRTTGHTNELANNFKKDAEESAEDNSQVVTYIRGRKIIGKPLTCLDRFQTVLLEPEQDPETPNTYKETARIGMVFNYEREGNEARLQEEISKFEEHLQLADVIHD</sequence>
<evidence type="ECO:0000313" key="1">
    <source>
        <dbReference type="EMBL" id="CAR23923.1"/>
    </source>
</evidence>
<dbReference type="KEGG" id="lth:KLTH0F03432g"/>
<dbReference type="OrthoDB" id="4067302at2759"/>
<protein>
    <submittedName>
        <fullName evidence="1">KLTH0F03432p</fullName>
    </submittedName>
</protein>
<evidence type="ECO:0000313" key="2">
    <source>
        <dbReference type="Proteomes" id="UP000002036"/>
    </source>
</evidence>
<dbReference type="CDD" id="cd09271">
    <property type="entry name" value="RNase_H2-C"/>
    <property type="match status" value="1"/>
</dbReference>
<dbReference type="GO" id="GO:0032299">
    <property type="term" value="C:ribonuclease H2 complex"/>
    <property type="evidence" value="ECO:0007669"/>
    <property type="project" value="InterPro"/>
</dbReference>
<dbReference type="EMBL" id="CU928170">
    <property type="protein sequence ID" value="CAR23923.1"/>
    <property type="molecule type" value="Genomic_DNA"/>
</dbReference>
<organism evidence="1 2">
    <name type="scientific">Lachancea thermotolerans (strain ATCC 56472 / CBS 6340 / NRRL Y-8284)</name>
    <name type="common">Yeast</name>
    <name type="synonym">Kluyveromyces thermotolerans</name>
    <dbReference type="NCBI Taxonomy" id="559295"/>
    <lineage>
        <taxon>Eukaryota</taxon>
        <taxon>Fungi</taxon>
        <taxon>Dikarya</taxon>
        <taxon>Ascomycota</taxon>
        <taxon>Saccharomycotina</taxon>
        <taxon>Saccharomycetes</taxon>
        <taxon>Saccharomycetales</taxon>
        <taxon>Saccharomycetaceae</taxon>
        <taxon>Lachancea</taxon>
    </lineage>
</organism>
<dbReference type="eggNOG" id="ENOG502S76Y">
    <property type="taxonomic scope" value="Eukaryota"/>
</dbReference>
<name>C5DKC2_LACTC</name>
<accession>C5DKC2</accession>
<keyword evidence="2" id="KW-1185">Reference proteome</keyword>
<proteinExistence type="predicted"/>
<dbReference type="InParanoid" id="C5DKC2"/>